<evidence type="ECO:0000313" key="1">
    <source>
        <dbReference type="EMBL" id="VVB01005.1"/>
    </source>
</evidence>
<comment type="caution">
    <text evidence="1">The sequence shown here is derived from an EMBL/GenBank/DDBJ whole genome shotgun (WGS) entry which is preliminary data.</text>
</comment>
<dbReference type="OrthoDB" id="270970at2759"/>
<gene>
    <name evidence="1" type="ORF">ANE_LOCUS11449</name>
</gene>
<dbReference type="EMBL" id="CABITT030000004">
    <property type="protein sequence ID" value="VVB01005.1"/>
    <property type="molecule type" value="Genomic_DNA"/>
</dbReference>
<organism evidence="1 2">
    <name type="scientific">Arabis nemorensis</name>
    <dbReference type="NCBI Taxonomy" id="586526"/>
    <lineage>
        <taxon>Eukaryota</taxon>
        <taxon>Viridiplantae</taxon>
        <taxon>Streptophyta</taxon>
        <taxon>Embryophyta</taxon>
        <taxon>Tracheophyta</taxon>
        <taxon>Spermatophyta</taxon>
        <taxon>Magnoliopsida</taxon>
        <taxon>eudicotyledons</taxon>
        <taxon>Gunneridae</taxon>
        <taxon>Pentapetalae</taxon>
        <taxon>rosids</taxon>
        <taxon>malvids</taxon>
        <taxon>Brassicales</taxon>
        <taxon>Brassicaceae</taxon>
        <taxon>Arabideae</taxon>
        <taxon>Arabis</taxon>
    </lineage>
</organism>
<evidence type="ECO:0000313" key="2">
    <source>
        <dbReference type="Proteomes" id="UP000489600"/>
    </source>
</evidence>
<dbReference type="AlphaFoldDB" id="A0A565BH87"/>
<sequence length="78" mass="8999">MNGKDIYASVMIREGTEIKNRSNTPIVFSVYKNPIWDHAIRFSLHEPGRLTRFVQLISHRIVRGDKEIGEVKSAVYVN</sequence>
<proteinExistence type="predicted"/>
<dbReference type="InterPro" id="IPR035892">
    <property type="entry name" value="C2_domain_sf"/>
</dbReference>
<name>A0A565BH87_9BRAS</name>
<dbReference type="Proteomes" id="UP000489600">
    <property type="component" value="Unassembled WGS sequence"/>
</dbReference>
<evidence type="ECO:0008006" key="3">
    <source>
        <dbReference type="Google" id="ProtNLM"/>
    </source>
</evidence>
<protein>
    <recommendedName>
        <fullName evidence="3">C2 domain-containing protein</fullName>
    </recommendedName>
</protein>
<keyword evidence="2" id="KW-1185">Reference proteome</keyword>
<dbReference type="SUPFAM" id="SSF49562">
    <property type="entry name" value="C2 domain (Calcium/lipid-binding domain, CaLB)"/>
    <property type="match status" value="1"/>
</dbReference>
<accession>A0A565BH87</accession>
<reference evidence="1" key="1">
    <citation type="submission" date="2019-07" db="EMBL/GenBank/DDBJ databases">
        <authorList>
            <person name="Dittberner H."/>
        </authorList>
    </citation>
    <scope>NUCLEOTIDE SEQUENCE [LARGE SCALE GENOMIC DNA]</scope>
</reference>